<dbReference type="InterPro" id="IPR052930">
    <property type="entry name" value="TA_antitoxin_MntA"/>
</dbReference>
<comment type="caution">
    <text evidence="2">The sequence shown here is derived from an EMBL/GenBank/DDBJ whole genome shotgun (WGS) entry which is preliminary data.</text>
</comment>
<name>A0A1F4S7X2_UNCSA</name>
<sequence>MCKKYDVKLLILHGSYAKGTATEKSDLDVGLLFKNGIKKIDYFKVIGDFEELFGNNFDPALLNGTEPMINYQVALNGKVLYEDKKGDFNNYKIGSIAKYMDTKKFRELERLYIKRAIGRN</sequence>
<organism evidence="2 3">
    <name type="scientific">candidate division WOR-1 bacterium RIFOXYB2_FULL_36_35</name>
    <dbReference type="NCBI Taxonomy" id="1802578"/>
    <lineage>
        <taxon>Bacteria</taxon>
        <taxon>Bacillati</taxon>
        <taxon>Saganbacteria</taxon>
    </lineage>
</organism>
<dbReference type="Gene3D" id="3.30.460.10">
    <property type="entry name" value="Beta Polymerase, domain 2"/>
    <property type="match status" value="1"/>
</dbReference>
<dbReference type="PANTHER" id="PTHR43852">
    <property type="entry name" value="NUCLEOTIDYLTRANSFERASE"/>
    <property type="match status" value="1"/>
</dbReference>
<dbReference type="NCBIfam" id="NF047752">
    <property type="entry name" value="MntA_antitoxin"/>
    <property type="match status" value="1"/>
</dbReference>
<gene>
    <name evidence="2" type="ORF">A2290_06510</name>
</gene>
<dbReference type="SUPFAM" id="SSF81301">
    <property type="entry name" value="Nucleotidyltransferase"/>
    <property type="match status" value="1"/>
</dbReference>
<feature type="domain" description="Polymerase beta nucleotidyltransferase" evidence="1">
    <location>
        <begin position="2"/>
        <end position="84"/>
    </location>
</feature>
<dbReference type="InterPro" id="IPR041633">
    <property type="entry name" value="Polbeta"/>
</dbReference>
<evidence type="ECO:0000313" key="2">
    <source>
        <dbReference type="EMBL" id="OGC16538.1"/>
    </source>
</evidence>
<evidence type="ECO:0000259" key="1">
    <source>
        <dbReference type="Pfam" id="PF18765"/>
    </source>
</evidence>
<dbReference type="Pfam" id="PF18765">
    <property type="entry name" value="Polbeta"/>
    <property type="match status" value="1"/>
</dbReference>
<reference evidence="2 3" key="1">
    <citation type="journal article" date="2016" name="Nat. Commun.">
        <title>Thousands of microbial genomes shed light on interconnected biogeochemical processes in an aquifer system.</title>
        <authorList>
            <person name="Anantharaman K."/>
            <person name="Brown C.T."/>
            <person name="Hug L.A."/>
            <person name="Sharon I."/>
            <person name="Castelle C.J."/>
            <person name="Probst A.J."/>
            <person name="Thomas B.C."/>
            <person name="Singh A."/>
            <person name="Wilkins M.J."/>
            <person name="Karaoz U."/>
            <person name="Brodie E.L."/>
            <person name="Williams K.H."/>
            <person name="Hubbard S.S."/>
            <person name="Banfield J.F."/>
        </authorList>
    </citation>
    <scope>NUCLEOTIDE SEQUENCE [LARGE SCALE GENOMIC DNA]</scope>
</reference>
<protein>
    <recommendedName>
        <fullName evidence="1">Polymerase beta nucleotidyltransferase domain-containing protein</fullName>
    </recommendedName>
</protein>
<dbReference type="PANTHER" id="PTHR43852:SF2">
    <property type="entry name" value="PROTEIN ADENYLYLTRANSFERASE MNTA"/>
    <property type="match status" value="1"/>
</dbReference>
<dbReference type="CDD" id="cd05403">
    <property type="entry name" value="NT_KNTase_like"/>
    <property type="match status" value="1"/>
</dbReference>
<dbReference type="Proteomes" id="UP000177905">
    <property type="component" value="Unassembled WGS sequence"/>
</dbReference>
<accession>A0A1F4S7X2</accession>
<evidence type="ECO:0000313" key="3">
    <source>
        <dbReference type="Proteomes" id="UP000177905"/>
    </source>
</evidence>
<dbReference type="InterPro" id="IPR043519">
    <property type="entry name" value="NT_sf"/>
</dbReference>
<dbReference type="AlphaFoldDB" id="A0A1F4S7X2"/>
<dbReference type="EMBL" id="MEUA01000007">
    <property type="protein sequence ID" value="OGC16538.1"/>
    <property type="molecule type" value="Genomic_DNA"/>
</dbReference>
<proteinExistence type="predicted"/>